<dbReference type="InterPro" id="IPR004117">
    <property type="entry name" value="7tm6_olfct_rcpt"/>
</dbReference>
<keyword evidence="4 13" id="KW-0812">Transmembrane</keyword>
<proteinExistence type="inferred from homology"/>
<feature type="transmembrane region" description="Helical" evidence="13">
    <location>
        <begin position="33"/>
        <end position="51"/>
    </location>
</feature>
<evidence type="ECO:0000313" key="14">
    <source>
        <dbReference type="EnsemblMetazoa" id="GPPI034884-PA"/>
    </source>
</evidence>
<keyword evidence="15" id="KW-1185">Reference proteome</keyword>
<protein>
    <recommendedName>
        <fullName evidence="13">Odorant receptor</fullName>
    </recommendedName>
</protein>
<keyword evidence="7 13" id="KW-0472">Membrane</keyword>
<keyword evidence="8 13" id="KW-0675">Receptor</keyword>
<feature type="transmembrane region" description="Helical" evidence="13">
    <location>
        <begin position="63"/>
        <end position="84"/>
    </location>
</feature>
<comment type="similarity">
    <text evidence="11">Belongs to the insect chemoreceptor superfamily. Heteromeric odorant receptor channel (TC 1.A.69) family. Or2a subfamily.</text>
</comment>
<dbReference type="Pfam" id="PF02949">
    <property type="entry name" value="7tm_6"/>
    <property type="match status" value="1"/>
</dbReference>
<dbReference type="GO" id="GO:0005886">
    <property type="term" value="C:plasma membrane"/>
    <property type="evidence" value="ECO:0007669"/>
    <property type="project" value="UniProtKB-SubCell"/>
</dbReference>
<evidence type="ECO:0000256" key="7">
    <source>
        <dbReference type="ARBA" id="ARBA00023136"/>
    </source>
</evidence>
<dbReference type="AlphaFoldDB" id="A0A1B0BMM1"/>
<comment type="caution">
    <text evidence="13">Lacks conserved residue(s) required for the propagation of feature annotation.</text>
</comment>
<feature type="transmembrane region" description="Helical" evidence="13">
    <location>
        <begin position="163"/>
        <end position="181"/>
    </location>
</feature>
<evidence type="ECO:0000256" key="1">
    <source>
        <dbReference type="ARBA" id="ARBA00004651"/>
    </source>
</evidence>
<keyword evidence="3 13" id="KW-0716">Sensory transduction</keyword>
<name>A0A1B0BMM1_9MUSC</name>
<keyword evidence="6 13" id="KW-1133">Transmembrane helix</keyword>
<feature type="transmembrane region" description="Helical" evidence="13">
    <location>
        <begin position="120"/>
        <end position="143"/>
    </location>
</feature>
<comment type="subunit">
    <text evidence="12">Interacts with Orco. Complexes exist early in the endomembrane system in olfactory sensory neurons (OSNs), coupling these complexes to the conserved ciliary trafficking pathway.</text>
</comment>
<evidence type="ECO:0000256" key="2">
    <source>
        <dbReference type="ARBA" id="ARBA00022475"/>
    </source>
</evidence>
<comment type="function">
    <text evidence="10">Odorant receptor which mediates acceptance or avoidance behavior, depending on its substrates. The odorant receptor repertoire encodes a large collection of odor stimuli that vary widely in identity, intensity, and duration. May form a complex with Orco to form odorant-sensing units, providing sensitive and prolonged odorant signaling and calcium permeability.</text>
</comment>
<dbReference type="PANTHER" id="PTHR21137">
    <property type="entry name" value="ODORANT RECEPTOR"/>
    <property type="match status" value="1"/>
</dbReference>
<dbReference type="GO" id="GO:0004984">
    <property type="term" value="F:olfactory receptor activity"/>
    <property type="evidence" value="ECO:0007669"/>
    <property type="project" value="InterPro"/>
</dbReference>
<evidence type="ECO:0000256" key="9">
    <source>
        <dbReference type="ARBA" id="ARBA00023224"/>
    </source>
</evidence>
<evidence type="ECO:0000256" key="8">
    <source>
        <dbReference type="ARBA" id="ARBA00023170"/>
    </source>
</evidence>
<dbReference type="Proteomes" id="UP000092460">
    <property type="component" value="Unassembled WGS sequence"/>
</dbReference>
<organism evidence="14 15">
    <name type="scientific">Glossina palpalis gambiensis</name>
    <dbReference type="NCBI Taxonomy" id="67801"/>
    <lineage>
        <taxon>Eukaryota</taxon>
        <taxon>Metazoa</taxon>
        <taxon>Ecdysozoa</taxon>
        <taxon>Arthropoda</taxon>
        <taxon>Hexapoda</taxon>
        <taxon>Insecta</taxon>
        <taxon>Pterygota</taxon>
        <taxon>Neoptera</taxon>
        <taxon>Endopterygota</taxon>
        <taxon>Diptera</taxon>
        <taxon>Brachycera</taxon>
        <taxon>Muscomorpha</taxon>
        <taxon>Hippoboscoidea</taxon>
        <taxon>Glossinidae</taxon>
        <taxon>Glossina</taxon>
    </lineage>
</organism>
<feature type="transmembrane region" description="Helical" evidence="13">
    <location>
        <begin position="241"/>
        <end position="262"/>
    </location>
</feature>
<evidence type="ECO:0000256" key="4">
    <source>
        <dbReference type="ARBA" id="ARBA00022692"/>
    </source>
</evidence>
<evidence type="ECO:0000256" key="10">
    <source>
        <dbReference type="ARBA" id="ARBA00037764"/>
    </source>
</evidence>
<dbReference type="STRING" id="67801.A0A1B0BMM1"/>
<comment type="subcellular location">
    <subcellularLocation>
        <location evidence="1 13">Cell membrane</location>
        <topology evidence="1 13">Multi-pass membrane protein</topology>
    </subcellularLocation>
</comment>
<evidence type="ECO:0000256" key="13">
    <source>
        <dbReference type="RuleBase" id="RU351113"/>
    </source>
</evidence>
<evidence type="ECO:0000256" key="11">
    <source>
        <dbReference type="ARBA" id="ARBA00037946"/>
    </source>
</evidence>
<reference evidence="15" key="1">
    <citation type="submission" date="2015-01" db="EMBL/GenBank/DDBJ databases">
        <authorList>
            <person name="Aksoy S."/>
            <person name="Warren W."/>
            <person name="Wilson R.K."/>
        </authorList>
    </citation>
    <scope>NUCLEOTIDE SEQUENCE [LARGE SCALE GENOMIC DNA]</scope>
    <source>
        <strain evidence="15">IAEA</strain>
    </source>
</reference>
<dbReference type="EMBL" id="JXJN01017005">
    <property type="status" value="NOT_ANNOTATED_CDS"/>
    <property type="molecule type" value="Genomic_DNA"/>
</dbReference>
<evidence type="ECO:0000256" key="12">
    <source>
        <dbReference type="ARBA" id="ARBA00038679"/>
    </source>
</evidence>
<evidence type="ECO:0000313" key="15">
    <source>
        <dbReference type="Proteomes" id="UP000092460"/>
    </source>
</evidence>
<dbReference type="GO" id="GO:0007165">
    <property type="term" value="P:signal transduction"/>
    <property type="evidence" value="ECO:0007669"/>
    <property type="project" value="UniProtKB-KW"/>
</dbReference>
<dbReference type="PANTHER" id="PTHR21137:SF37">
    <property type="entry name" value="ODORANT RECEPTOR 46A, ISOFORM B-RELATED"/>
    <property type="match status" value="1"/>
</dbReference>
<accession>A0A1B0BMM1</accession>
<sequence length="389" mass="44522">MQFSSTENSRLIIYILSKCGVLRDPAKILPLNIMLHVPITFTLTTLMWLKVIFSSNFNDATDVIYIAFTETTFVIKVLSAWRFARLLQFIFLEWQTNNLFSLKSANEHLIWNGQFKTFKIIAFVYISCSLSVLILSFVSVPYMETYRLPFAYWTPAGWEQSSYFWYICFYDFIGMAFTCISNCTVDMYFCYLLKHIAVCFRMISMRLVKLGYTSEDVTKNLKEIITFHSKLKSMSRHCEKIISYPILGQILFSSVVLCFSIYRLQAISFIETPLDFLSVFQYMWVMAAQIYLPCHYCNELTLQSAALHTAVYNCNWIDMTAAEHACFANLAPHVAPDPEPALEATISTTDVPGEVATFKDSCDGERTQIGGTSLTTDLVPSTAKHTLKT</sequence>
<evidence type="ECO:0000256" key="5">
    <source>
        <dbReference type="ARBA" id="ARBA00022725"/>
    </source>
</evidence>
<dbReference type="GO" id="GO:0005549">
    <property type="term" value="F:odorant binding"/>
    <property type="evidence" value="ECO:0007669"/>
    <property type="project" value="InterPro"/>
</dbReference>
<keyword evidence="5 13" id="KW-0552">Olfaction</keyword>
<reference evidence="14" key="2">
    <citation type="submission" date="2020-05" db="UniProtKB">
        <authorList>
            <consortium name="EnsemblMetazoa"/>
        </authorList>
    </citation>
    <scope>IDENTIFICATION</scope>
    <source>
        <strain evidence="14">IAEA</strain>
    </source>
</reference>
<keyword evidence="2" id="KW-1003">Cell membrane</keyword>
<evidence type="ECO:0000256" key="6">
    <source>
        <dbReference type="ARBA" id="ARBA00022989"/>
    </source>
</evidence>
<evidence type="ECO:0000256" key="3">
    <source>
        <dbReference type="ARBA" id="ARBA00022606"/>
    </source>
</evidence>
<dbReference type="VEuPathDB" id="VectorBase:GPPI034884"/>
<dbReference type="EnsemblMetazoa" id="GPPI034884-RA">
    <property type="protein sequence ID" value="GPPI034884-PA"/>
    <property type="gene ID" value="GPPI034884"/>
</dbReference>
<keyword evidence="9 13" id="KW-0807">Transducer</keyword>